<organism evidence="1 2">
    <name type="scientific">Ancylostoma ceylanicum</name>
    <dbReference type="NCBI Taxonomy" id="53326"/>
    <lineage>
        <taxon>Eukaryota</taxon>
        <taxon>Metazoa</taxon>
        <taxon>Ecdysozoa</taxon>
        <taxon>Nematoda</taxon>
        <taxon>Chromadorea</taxon>
        <taxon>Rhabditida</taxon>
        <taxon>Rhabditina</taxon>
        <taxon>Rhabditomorpha</taxon>
        <taxon>Strongyloidea</taxon>
        <taxon>Ancylostomatidae</taxon>
        <taxon>Ancylostomatinae</taxon>
        <taxon>Ancylostoma</taxon>
    </lineage>
</organism>
<sequence>MSPEVEANDDHDALRAVRGGRNARHAHVCGLEHDERHDVVRGVHAKSPKFLDTTCEQYNSPSFTKKRII</sequence>
<reference evidence="2" key="1">
    <citation type="journal article" date="2015" name="Nat. Genet.">
        <title>The genome and transcriptome of the zoonotic hookworm Ancylostoma ceylanicum identify infection-specific gene families.</title>
        <authorList>
            <person name="Schwarz E.M."/>
            <person name="Hu Y."/>
            <person name="Antoshechkin I."/>
            <person name="Miller M.M."/>
            <person name="Sternberg P.W."/>
            <person name="Aroian R.V."/>
        </authorList>
    </citation>
    <scope>NUCLEOTIDE SEQUENCE</scope>
    <source>
        <strain evidence="2">HY135</strain>
    </source>
</reference>
<proteinExistence type="predicted"/>
<evidence type="ECO:0000313" key="2">
    <source>
        <dbReference type="Proteomes" id="UP000024635"/>
    </source>
</evidence>
<dbReference type="EMBL" id="JARK01001419">
    <property type="protein sequence ID" value="EYC05159.1"/>
    <property type="molecule type" value="Genomic_DNA"/>
</dbReference>
<accession>A0A016TQ66</accession>
<name>A0A016TQ66_9BILA</name>
<dbReference type="Proteomes" id="UP000024635">
    <property type="component" value="Unassembled WGS sequence"/>
</dbReference>
<comment type="caution">
    <text evidence="1">The sequence shown here is derived from an EMBL/GenBank/DDBJ whole genome shotgun (WGS) entry which is preliminary data.</text>
</comment>
<dbReference type="AlphaFoldDB" id="A0A016TQ66"/>
<evidence type="ECO:0000313" key="1">
    <source>
        <dbReference type="EMBL" id="EYC05159.1"/>
    </source>
</evidence>
<protein>
    <submittedName>
        <fullName evidence="1">Uncharacterized protein</fullName>
    </submittedName>
</protein>
<gene>
    <name evidence="1" type="primary">Acey_s0083.g1617</name>
    <name evidence="1" type="ORF">Y032_0083g1617</name>
</gene>
<keyword evidence="2" id="KW-1185">Reference proteome</keyword>